<evidence type="ECO:0000313" key="2">
    <source>
        <dbReference type="EMBL" id="EKC22013.1"/>
    </source>
</evidence>
<evidence type="ECO:0000256" key="1">
    <source>
        <dbReference type="SAM" id="MobiDB-lite"/>
    </source>
</evidence>
<proteinExistence type="predicted"/>
<feature type="region of interest" description="Disordered" evidence="1">
    <location>
        <begin position="41"/>
        <end position="70"/>
    </location>
</feature>
<feature type="compositionally biased region" description="Basic and acidic residues" evidence="1">
    <location>
        <begin position="47"/>
        <end position="70"/>
    </location>
</feature>
<dbReference type="InParanoid" id="K1PK73"/>
<reference evidence="2" key="1">
    <citation type="journal article" date="2012" name="Nature">
        <title>The oyster genome reveals stress adaptation and complexity of shell formation.</title>
        <authorList>
            <person name="Zhang G."/>
            <person name="Fang X."/>
            <person name="Guo X."/>
            <person name="Li L."/>
            <person name="Luo R."/>
            <person name="Xu F."/>
            <person name="Yang P."/>
            <person name="Zhang L."/>
            <person name="Wang X."/>
            <person name="Qi H."/>
            <person name="Xiong Z."/>
            <person name="Que H."/>
            <person name="Xie Y."/>
            <person name="Holland P.W."/>
            <person name="Paps J."/>
            <person name="Zhu Y."/>
            <person name="Wu F."/>
            <person name="Chen Y."/>
            <person name="Wang J."/>
            <person name="Peng C."/>
            <person name="Meng J."/>
            <person name="Yang L."/>
            <person name="Liu J."/>
            <person name="Wen B."/>
            <person name="Zhang N."/>
            <person name="Huang Z."/>
            <person name="Zhu Q."/>
            <person name="Feng Y."/>
            <person name="Mount A."/>
            <person name="Hedgecock D."/>
            <person name="Xu Z."/>
            <person name="Liu Y."/>
            <person name="Domazet-Loso T."/>
            <person name="Du Y."/>
            <person name="Sun X."/>
            <person name="Zhang S."/>
            <person name="Liu B."/>
            <person name="Cheng P."/>
            <person name="Jiang X."/>
            <person name="Li J."/>
            <person name="Fan D."/>
            <person name="Wang W."/>
            <person name="Fu W."/>
            <person name="Wang T."/>
            <person name="Wang B."/>
            <person name="Zhang J."/>
            <person name="Peng Z."/>
            <person name="Li Y."/>
            <person name="Li N."/>
            <person name="Wang J."/>
            <person name="Chen M."/>
            <person name="He Y."/>
            <person name="Tan F."/>
            <person name="Song X."/>
            <person name="Zheng Q."/>
            <person name="Huang R."/>
            <person name="Yang H."/>
            <person name="Du X."/>
            <person name="Chen L."/>
            <person name="Yang M."/>
            <person name="Gaffney P.M."/>
            <person name="Wang S."/>
            <person name="Luo L."/>
            <person name="She Z."/>
            <person name="Ming Y."/>
            <person name="Huang W."/>
            <person name="Zhang S."/>
            <person name="Huang B."/>
            <person name="Zhang Y."/>
            <person name="Qu T."/>
            <person name="Ni P."/>
            <person name="Miao G."/>
            <person name="Wang J."/>
            <person name="Wang Q."/>
            <person name="Steinberg C.E."/>
            <person name="Wang H."/>
            <person name="Li N."/>
            <person name="Qian L."/>
            <person name="Zhang G."/>
            <person name="Li Y."/>
            <person name="Yang H."/>
            <person name="Liu X."/>
            <person name="Wang J."/>
            <person name="Yin Y."/>
            <person name="Wang J."/>
        </authorList>
    </citation>
    <scope>NUCLEOTIDE SEQUENCE [LARGE SCALE GENOMIC DNA]</scope>
    <source>
        <strain evidence="2">05x7-T-G4-1.051#20</strain>
    </source>
</reference>
<sequence>MFKVHEPQVPEIKVLKSQQFFMNSESYQHVTHRKVSGCEGARWRRGGRGDRTRDPGVTDTHSDTWRSVTE</sequence>
<gene>
    <name evidence="2" type="ORF">CGI_10002953</name>
</gene>
<organism evidence="2">
    <name type="scientific">Magallana gigas</name>
    <name type="common">Pacific oyster</name>
    <name type="synonym">Crassostrea gigas</name>
    <dbReference type="NCBI Taxonomy" id="29159"/>
    <lineage>
        <taxon>Eukaryota</taxon>
        <taxon>Metazoa</taxon>
        <taxon>Spiralia</taxon>
        <taxon>Lophotrochozoa</taxon>
        <taxon>Mollusca</taxon>
        <taxon>Bivalvia</taxon>
        <taxon>Autobranchia</taxon>
        <taxon>Pteriomorphia</taxon>
        <taxon>Ostreida</taxon>
        <taxon>Ostreoidea</taxon>
        <taxon>Ostreidae</taxon>
        <taxon>Magallana</taxon>
    </lineage>
</organism>
<dbReference type="HOGENOM" id="CLU_2760292_0_0_1"/>
<dbReference type="AlphaFoldDB" id="K1PK73"/>
<protein>
    <submittedName>
        <fullName evidence="2">Uncharacterized protein</fullName>
    </submittedName>
</protein>
<name>K1PK73_MAGGI</name>
<dbReference type="EMBL" id="JH818812">
    <property type="protein sequence ID" value="EKC22013.1"/>
    <property type="molecule type" value="Genomic_DNA"/>
</dbReference>
<accession>K1PK73</accession>